<gene>
    <name evidence="2" type="ORF">MNB_SM-4-165</name>
</gene>
<proteinExistence type="predicted"/>
<reference evidence="2" key="1">
    <citation type="submission" date="2016-10" db="EMBL/GenBank/DDBJ databases">
        <authorList>
            <person name="de Groot N.N."/>
        </authorList>
    </citation>
    <scope>NUCLEOTIDE SEQUENCE</scope>
</reference>
<accession>A0A1W1BGI9</accession>
<dbReference type="SUPFAM" id="SSF52821">
    <property type="entry name" value="Rhodanese/Cell cycle control phosphatase"/>
    <property type="match status" value="1"/>
</dbReference>
<dbReference type="PROSITE" id="PS50206">
    <property type="entry name" value="RHODANESE_3"/>
    <property type="match status" value="1"/>
</dbReference>
<feature type="domain" description="Rhodanese" evidence="1">
    <location>
        <begin position="29"/>
        <end position="127"/>
    </location>
</feature>
<protein>
    <submittedName>
        <fullName evidence="2">Rhodanese-like domain protein</fullName>
    </submittedName>
</protein>
<evidence type="ECO:0000259" key="1">
    <source>
        <dbReference type="PROSITE" id="PS50206"/>
    </source>
</evidence>
<evidence type="ECO:0000313" key="2">
    <source>
        <dbReference type="EMBL" id="SFV52601.1"/>
    </source>
</evidence>
<name>A0A1W1BGI9_9ZZZZ</name>
<sequence>MKKIILLLMLLSASLFAELTNSYLTQEMLNSDLPIVDVRTVGEWKNEGILKEAIPIEFYNEKGKYDINAFLTELNAKVDTSKPFAIICRTGSRTSIIASWMSQKLNYDVTNILGGMEYAIKGLKIKVHLYKK</sequence>
<dbReference type="InterPro" id="IPR036873">
    <property type="entry name" value="Rhodanese-like_dom_sf"/>
</dbReference>
<dbReference type="AlphaFoldDB" id="A0A1W1BGI9"/>
<dbReference type="EMBL" id="FPHF01000018">
    <property type="protein sequence ID" value="SFV52601.1"/>
    <property type="molecule type" value="Genomic_DNA"/>
</dbReference>
<dbReference type="Gene3D" id="3.40.250.10">
    <property type="entry name" value="Rhodanese-like domain"/>
    <property type="match status" value="1"/>
</dbReference>
<dbReference type="Pfam" id="PF00581">
    <property type="entry name" value="Rhodanese"/>
    <property type="match status" value="1"/>
</dbReference>
<dbReference type="CDD" id="cd00158">
    <property type="entry name" value="RHOD"/>
    <property type="match status" value="1"/>
</dbReference>
<organism evidence="2">
    <name type="scientific">hydrothermal vent metagenome</name>
    <dbReference type="NCBI Taxonomy" id="652676"/>
    <lineage>
        <taxon>unclassified sequences</taxon>
        <taxon>metagenomes</taxon>
        <taxon>ecological metagenomes</taxon>
    </lineage>
</organism>
<dbReference type="InterPro" id="IPR001763">
    <property type="entry name" value="Rhodanese-like_dom"/>
</dbReference>